<dbReference type="Proteomes" id="UP000526302">
    <property type="component" value="Unassembled WGS sequence"/>
</dbReference>
<proteinExistence type="predicted"/>
<evidence type="ECO:0000313" key="4">
    <source>
        <dbReference type="EMBL" id="NMA44545.1"/>
    </source>
</evidence>
<dbReference type="PANTHER" id="PTHR11934:SF0">
    <property type="entry name" value="RIBOSE-5-PHOSPHATE ISOMERASE"/>
    <property type="match status" value="1"/>
</dbReference>
<protein>
    <recommendedName>
        <fullName evidence="1">ribose-5-phosphate isomerase</fullName>
        <ecNumber evidence="1">5.3.1.6</ecNumber>
    </recommendedName>
    <alternativeName>
        <fullName evidence="3">Phosphoriboisomerase</fullName>
    </alternativeName>
</protein>
<dbReference type="SUPFAM" id="SSF75445">
    <property type="entry name" value="D-ribose-5-phosphate isomerase (RpiA), lid domain"/>
    <property type="match status" value="1"/>
</dbReference>
<reference evidence="4 5" key="1">
    <citation type="journal article" date="2020" name="Biotechnol. Biofuels">
        <title>New insights from the biogas microbiome by comprehensive genome-resolved metagenomics of nearly 1600 species originating from multiple anaerobic digesters.</title>
        <authorList>
            <person name="Campanaro S."/>
            <person name="Treu L."/>
            <person name="Rodriguez-R L.M."/>
            <person name="Kovalovszki A."/>
            <person name="Ziels R.M."/>
            <person name="Maus I."/>
            <person name="Zhu X."/>
            <person name="Kougias P.G."/>
            <person name="Basile A."/>
            <person name="Luo G."/>
            <person name="Schluter A."/>
            <person name="Konstantinidis K.T."/>
            <person name="Angelidaki I."/>
        </authorList>
    </citation>
    <scope>NUCLEOTIDE SEQUENCE [LARGE SCALE GENOMIC DNA]</scope>
    <source>
        <strain evidence="4">AS22ysBPME_79</strain>
    </source>
</reference>
<dbReference type="Gene3D" id="3.30.70.260">
    <property type="match status" value="1"/>
</dbReference>
<dbReference type="Pfam" id="PF06026">
    <property type="entry name" value="Rib_5-P_isom_A"/>
    <property type="match status" value="1"/>
</dbReference>
<evidence type="ECO:0000256" key="1">
    <source>
        <dbReference type="ARBA" id="ARBA00011959"/>
    </source>
</evidence>
<organism evidence="4 5">
    <name type="scientific">Candidatus Iainarchaeum sp</name>
    <dbReference type="NCBI Taxonomy" id="3101447"/>
    <lineage>
        <taxon>Archaea</taxon>
        <taxon>Candidatus Iainarchaeota</taxon>
        <taxon>Candidatus Iainarchaeia</taxon>
        <taxon>Candidatus Iainarchaeales</taxon>
        <taxon>Candidatus Iainarchaeaceae</taxon>
        <taxon>Candidatus Iainarchaeum</taxon>
    </lineage>
</organism>
<comment type="caution">
    <text evidence="4">The sequence shown here is derived from an EMBL/GenBank/DDBJ whole genome shotgun (WGS) entry which is preliminary data.</text>
</comment>
<dbReference type="GO" id="GO:0006014">
    <property type="term" value="P:D-ribose metabolic process"/>
    <property type="evidence" value="ECO:0007669"/>
    <property type="project" value="TreeGrafter"/>
</dbReference>
<evidence type="ECO:0000313" key="5">
    <source>
        <dbReference type="Proteomes" id="UP000526302"/>
    </source>
</evidence>
<keyword evidence="2 4" id="KW-0413">Isomerase</keyword>
<dbReference type="Gene3D" id="3.40.50.1360">
    <property type="match status" value="1"/>
</dbReference>
<accession>A0A7K4BZC3</accession>
<evidence type="ECO:0000256" key="2">
    <source>
        <dbReference type="ARBA" id="ARBA00023235"/>
    </source>
</evidence>
<sequence length="225" mass="25570">MIEEEHIEALLYKYVKPEMVLSFGTGPTNENFLKKLGLFTNENNMNIKVVPTSHDIGFLCAELGIKTVSLDDTEIDLAFDFVDQVDPDFNYISNETTSLIRDKMIAVDAAEFIVVCNEKNFVSQMIFDFRVEVSNFAFNKTLYQLMNLGEAHAWKEKGEIVKSETGNYFIDVKADSSIYSIDDLDYQAKKIPGVLETSLFIGFADRALLHGENNLIMKSRMTNEE</sequence>
<dbReference type="InterPro" id="IPR037171">
    <property type="entry name" value="NagB/RpiA_transferase-like"/>
</dbReference>
<dbReference type="GO" id="GO:0005829">
    <property type="term" value="C:cytosol"/>
    <property type="evidence" value="ECO:0007669"/>
    <property type="project" value="TreeGrafter"/>
</dbReference>
<dbReference type="InterPro" id="IPR004788">
    <property type="entry name" value="Ribose5P_isomerase_type_A"/>
</dbReference>
<dbReference type="GO" id="GO:0009052">
    <property type="term" value="P:pentose-phosphate shunt, non-oxidative branch"/>
    <property type="evidence" value="ECO:0007669"/>
    <property type="project" value="InterPro"/>
</dbReference>
<dbReference type="PANTHER" id="PTHR11934">
    <property type="entry name" value="RIBOSE-5-PHOSPHATE ISOMERASE"/>
    <property type="match status" value="1"/>
</dbReference>
<dbReference type="EMBL" id="JAAZKV010000014">
    <property type="protein sequence ID" value="NMA44545.1"/>
    <property type="molecule type" value="Genomic_DNA"/>
</dbReference>
<name>A0A7K4BZC3_9ARCH</name>
<dbReference type="SUPFAM" id="SSF100950">
    <property type="entry name" value="NagB/RpiA/CoA transferase-like"/>
    <property type="match status" value="1"/>
</dbReference>
<evidence type="ECO:0000256" key="3">
    <source>
        <dbReference type="ARBA" id="ARBA00029734"/>
    </source>
</evidence>
<dbReference type="GO" id="GO:0004751">
    <property type="term" value="F:ribose-5-phosphate isomerase activity"/>
    <property type="evidence" value="ECO:0007669"/>
    <property type="project" value="UniProtKB-EC"/>
</dbReference>
<gene>
    <name evidence="4" type="ORF">GX950_01915</name>
</gene>
<dbReference type="AlphaFoldDB" id="A0A7K4BZC3"/>
<dbReference type="EC" id="5.3.1.6" evidence="1"/>